<evidence type="ECO:0000259" key="1">
    <source>
        <dbReference type="SMART" id="SM00852"/>
    </source>
</evidence>
<comment type="caution">
    <text evidence="2">The sequence shown here is derived from an EMBL/GenBank/DDBJ whole genome shotgun (WGS) entry which is preliminary data.</text>
</comment>
<dbReference type="SMART" id="SM00852">
    <property type="entry name" value="MoCF_biosynth"/>
    <property type="match status" value="1"/>
</dbReference>
<feature type="domain" description="MoaB/Mog" evidence="1">
    <location>
        <begin position="7"/>
        <end position="171"/>
    </location>
</feature>
<dbReference type="Pfam" id="PF00994">
    <property type="entry name" value="MoCF_biosynth"/>
    <property type="match status" value="1"/>
</dbReference>
<name>A0A367KRF0_RHIST</name>
<dbReference type="OrthoDB" id="448496at2759"/>
<evidence type="ECO:0000313" key="3">
    <source>
        <dbReference type="Proteomes" id="UP000253551"/>
    </source>
</evidence>
<keyword evidence="3" id="KW-1185">Reference proteome</keyword>
<evidence type="ECO:0000313" key="2">
    <source>
        <dbReference type="EMBL" id="RCI04785.1"/>
    </source>
</evidence>
<sequence length="220" mass="25002">MKRVTAACCVIGDEILSGKTQDTNSFYLARILFSLGIELKCIQVVGDNREDIIKSVRELSSMYDLVFTSGGIGPTHDDITFEAIAAAYDLELKVDEDTYRYFEKQLEKRKLKITKNHIRMTQFPYPAQLLRERKEIQIPIVVVNKNIHILPGVPALFKILLDSLQKRLSSMSDSKFYRNEIATKQDETAIADILADIQSKATEVKIGSYPLWKDKNGIQV</sequence>
<protein>
    <recommendedName>
        <fullName evidence="1">MoaB/Mog domain-containing protein</fullName>
    </recommendedName>
</protein>
<dbReference type="AlphaFoldDB" id="A0A367KRF0"/>
<dbReference type="GO" id="GO:0042726">
    <property type="term" value="P:flavin-containing compound metabolic process"/>
    <property type="evidence" value="ECO:0007669"/>
    <property type="project" value="TreeGrafter"/>
</dbReference>
<dbReference type="CDD" id="cd00885">
    <property type="entry name" value="cinA"/>
    <property type="match status" value="1"/>
</dbReference>
<dbReference type="InterPro" id="IPR036425">
    <property type="entry name" value="MoaB/Mog-like_dom_sf"/>
</dbReference>
<accession>A0A367KRF0</accession>
<dbReference type="STRING" id="4846.A0A367KRF0"/>
<reference evidence="2 3" key="1">
    <citation type="journal article" date="2018" name="G3 (Bethesda)">
        <title>Phylogenetic and Phylogenomic Definition of Rhizopus Species.</title>
        <authorList>
            <person name="Gryganskyi A.P."/>
            <person name="Golan J."/>
            <person name="Dolatabadi S."/>
            <person name="Mondo S."/>
            <person name="Robb S."/>
            <person name="Idnurm A."/>
            <person name="Muszewska A."/>
            <person name="Steczkiewicz K."/>
            <person name="Masonjones S."/>
            <person name="Liao H.L."/>
            <person name="Gajdeczka M.T."/>
            <person name="Anike F."/>
            <person name="Vuek A."/>
            <person name="Anishchenko I.M."/>
            <person name="Voigt K."/>
            <person name="de Hoog G.S."/>
            <person name="Smith M.E."/>
            <person name="Heitman J."/>
            <person name="Vilgalys R."/>
            <person name="Stajich J.E."/>
        </authorList>
    </citation>
    <scope>NUCLEOTIDE SEQUENCE [LARGE SCALE GENOMIC DNA]</scope>
    <source>
        <strain evidence="2 3">LSU 92-RS-03</strain>
    </source>
</reference>
<dbReference type="PANTHER" id="PTHR47675:SF1">
    <property type="entry name" value="MOLYBDOPTERIN BINDING DOMAIN PROTEIN (AFU_ORTHOLOGUE AFUA_5G11210)"/>
    <property type="match status" value="1"/>
</dbReference>
<dbReference type="PANTHER" id="PTHR47675">
    <property type="entry name" value="MOLYBDOPTERIN BINDING DOMAIN PROTEIN (AFU_ORTHOLOGUE AFUA_5G11210)"/>
    <property type="match status" value="1"/>
</dbReference>
<dbReference type="InterPro" id="IPR056596">
    <property type="entry name" value="FLAD1_M"/>
</dbReference>
<organism evidence="2 3">
    <name type="scientific">Rhizopus stolonifer</name>
    <name type="common">Rhizopus nigricans</name>
    <dbReference type="NCBI Taxonomy" id="4846"/>
    <lineage>
        <taxon>Eukaryota</taxon>
        <taxon>Fungi</taxon>
        <taxon>Fungi incertae sedis</taxon>
        <taxon>Mucoromycota</taxon>
        <taxon>Mucoromycotina</taxon>
        <taxon>Mucoromycetes</taxon>
        <taxon>Mucorales</taxon>
        <taxon>Mucorineae</taxon>
        <taxon>Rhizopodaceae</taxon>
        <taxon>Rhizopus</taxon>
    </lineage>
</organism>
<dbReference type="InterPro" id="IPR001453">
    <property type="entry name" value="MoaB/Mog_dom"/>
</dbReference>
<dbReference type="EMBL" id="PJQM01000576">
    <property type="protein sequence ID" value="RCI04785.1"/>
    <property type="molecule type" value="Genomic_DNA"/>
</dbReference>
<dbReference type="GO" id="GO:0047884">
    <property type="term" value="F:FAD diphosphatase activity"/>
    <property type="evidence" value="ECO:0007669"/>
    <property type="project" value="TreeGrafter"/>
</dbReference>
<gene>
    <name evidence="2" type="ORF">CU098_012871</name>
</gene>
<dbReference type="SUPFAM" id="SSF53218">
    <property type="entry name" value="Molybdenum cofactor biosynthesis proteins"/>
    <property type="match status" value="1"/>
</dbReference>
<dbReference type="Pfam" id="PF24102">
    <property type="entry name" value="FLAD1_M"/>
    <property type="match status" value="1"/>
</dbReference>
<proteinExistence type="predicted"/>
<dbReference type="Gene3D" id="3.40.980.10">
    <property type="entry name" value="MoaB/Mog-like domain"/>
    <property type="match status" value="1"/>
</dbReference>
<dbReference type="Proteomes" id="UP000253551">
    <property type="component" value="Unassembled WGS sequence"/>
</dbReference>